<proteinExistence type="predicted"/>
<protein>
    <recommendedName>
        <fullName evidence="5">RDD domain-containing protein</fullName>
    </recommendedName>
</protein>
<dbReference type="EMBL" id="JYON01000017">
    <property type="protein sequence ID" value="KJH70847.1"/>
    <property type="molecule type" value="Genomic_DNA"/>
</dbReference>
<comment type="subcellular location">
    <subcellularLocation>
        <location evidence="1">Membrane</location>
        <topology evidence="1">Multi-pass membrane protein</topology>
    </subcellularLocation>
</comment>
<dbReference type="Gene3D" id="2.160.20.80">
    <property type="entry name" value="E3 ubiquitin-protein ligase SopA"/>
    <property type="match status" value="2"/>
</dbReference>
<dbReference type="Pfam" id="PF00805">
    <property type="entry name" value="Pentapeptide"/>
    <property type="match status" value="5"/>
</dbReference>
<accession>A0A0D8ZR66</accession>
<dbReference type="Proteomes" id="UP000032452">
    <property type="component" value="Unassembled WGS sequence"/>
</dbReference>
<name>A0A0D8ZR66_9CYAN</name>
<feature type="domain" description="RDD" evidence="5">
    <location>
        <begin position="26"/>
        <end position="209"/>
    </location>
</feature>
<dbReference type="PANTHER" id="PTHR14136:SF17">
    <property type="entry name" value="BTB_POZ DOMAIN-CONTAINING PROTEIN KCTD9"/>
    <property type="match status" value="1"/>
</dbReference>
<evidence type="ECO:0000256" key="2">
    <source>
        <dbReference type="ARBA" id="ARBA00022692"/>
    </source>
</evidence>
<evidence type="ECO:0000313" key="7">
    <source>
        <dbReference type="Proteomes" id="UP000032452"/>
    </source>
</evidence>
<keyword evidence="4" id="KW-0472">Membrane</keyword>
<dbReference type="InterPro" id="IPR010432">
    <property type="entry name" value="RDD"/>
</dbReference>
<dbReference type="PANTHER" id="PTHR14136">
    <property type="entry name" value="BTB_POZ DOMAIN-CONTAINING PROTEIN KCTD9"/>
    <property type="match status" value="1"/>
</dbReference>
<evidence type="ECO:0000256" key="3">
    <source>
        <dbReference type="ARBA" id="ARBA00022989"/>
    </source>
</evidence>
<dbReference type="InterPro" id="IPR001646">
    <property type="entry name" value="5peptide_repeat"/>
</dbReference>
<dbReference type="AlphaFoldDB" id="A0A0D8ZR66"/>
<comment type="caution">
    <text evidence="6">The sequence shown here is derived from an EMBL/GenBank/DDBJ whole genome shotgun (WGS) entry which is preliminary data.</text>
</comment>
<dbReference type="GO" id="GO:0016020">
    <property type="term" value="C:membrane"/>
    <property type="evidence" value="ECO:0007669"/>
    <property type="project" value="UniProtKB-SubCell"/>
</dbReference>
<keyword evidence="2" id="KW-0812">Transmembrane</keyword>
<dbReference type="PATRIC" id="fig|1618023.3.peg.176"/>
<evidence type="ECO:0000256" key="4">
    <source>
        <dbReference type="ARBA" id="ARBA00023136"/>
    </source>
</evidence>
<dbReference type="InterPro" id="IPR051082">
    <property type="entry name" value="Pentapeptide-BTB/POZ_domain"/>
</dbReference>
<keyword evidence="3" id="KW-1133">Transmembrane helix</keyword>
<dbReference type="RefSeq" id="WP_045055630.1">
    <property type="nucleotide sequence ID" value="NZ_CAWMDP010000003.1"/>
</dbReference>
<gene>
    <name evidence="6" type="ORF">UH38_15745</name>
</gene>
<keyword evidence="7" id="KW-1185">Reference proteome</keyword>
<reference evidence="6 7" key="1">
    <citation type="submission" date="2015-02" db="EMBL/GenBank/DDBJ databases">
        <title>Draft genome of a novel marine cyanobacterium (Chroococcales) isolated from South Atlantic Ocean.</title>
        <authorList>
            <person name="Rigonato J."/>
            <person name="Alvarenga D.O."/>
            <person name="Branco L.H."/>
            <person name="Varani A.M."/>
            <person name="Brandini F.P."/>
            <person name="Fiore M.F."/>
        </authorList>
    </citation>
    <scope>NUCLEOTIDE SEQUENCE [LARGE SCALE GENOMIC DNA]</scope>
    <source>
        <strain evidence="6 7">CENA595</strain>
    </source>
</reference>
<dbReference type="STRING" id="1618023.UH38_15745"/>
<dbReference type="OrthoDB" id="416727at2"/>
<organism evidence="6 7">
    <name type="scientific">Aliterella atlantica CENA595</name>
    <dbReference type="NCBI Taxonomy" id="1618023"/>
    <lineage>
        <taxon>Bacteria</taxon>
        <taxon>Bacillati</taxon>
        <taxon>Cyanobacteriota</taxon>
        <taxon>Cyanophyceae</taxon>
        <taxon>Chroococcidiopsidales</taxon>
        <taxon>Aliterellaceae</taxon>
        <taxon>Aliterella</taxon>
    </lineage>
</organism>
<evidence type="ECO:0000256" key="1">
    <source>
        <dbReference type="ARBA" id="ARBA00004141"/>
    </source>
</evidence>
<dbReference type="Pfam" id="PF06271">
    <property type="entry name" value="RDD"/>
    <property type="match status" value="1"/>
</dbReference>
<evidence type="ECO:0000259" key="5">
    <source>
        <dbReference type="Pfam" id="PF06271"/>
    </source>
</evidence>
<dbReference type="SUPFAM" id="SSF141571">
    <property type="entry name" value="Pentapeptide repeat-like"/>
    <property type="match status" value="2"/>
</dbReference>
<sequence length="708" mass="75978">MANPSVGRGINQDRKFRQAKLRTQPLVTRRFAAWAIEVSMIATSALVPLSIGNFVQHHLTGEQVPLNPVVATAQKAIATTLALPQSEENKQVPPLTNVLWSVALLTPIALSSWQIYLLAKTGSTLPKRWFGLRVVTSAGKPPGITKILVREGVGTWGLPLTIAYTLWRCTGLFPNPTMLISLAGLMVLAEGMSARFDRQRRSFHDRLAGTYVINANRVYAPISGRLSAENGQPIEWDTSNIYRGRKPANNGANAAIVALPKVKQRNLDLWLWMRQNPRFALVAIASCSATAVLGTLIGTQVYVRTQINSGQIAAYNSEQLLAATKILSANSDASLSEREQAILNLGTVNAPQAMQLLVNLLVQESDNSELSKIVQQALVTSGPRALPYLQRLNQSLAQDPSSSEKLQANQAAIAQIMTIYSGKLRSQDLSWTNLGHTSAPVVGFSLVLDRIDLSGIDLKGANLNGASLQGTRWQNQENGAIANLTDAQLQAANLTDADLSRVTLPGANLLHAILNQANLTGANLKSANLSSTQMVEANLQQAVLAEASLTGANLGAANLAKADLSAARLSRASALGTNLQQANLKASNWQGADLSKADLSRANLNNANLNAARLQSTNLKQAQMQNANLRHADLTQADLREADLTGADLQGAIFAQSNSIQSDQFIETPPTEAKSAVVEGVDFTNVKNLDPKQIAYICTQGGRHPRCP</sequence>
<evidence type="ECO:0000313" key="6">
    <source>
        <dbReference type="EMBL" id="KJH70847.1"/>
    </source>
</evidence>